<gene>
    <name evidence="1" type="ORF">Cboi02_000620700</name>
</gene>
<name>A0A9W6TAE4_CANBO</name>
<accession>A0A9W6TAE4</accession>
<evidence type="ECO:0000313" key="2">
    <source>
        <dbReference type="Proteomes" id="UP001165120"/>
    </source>
</evidence>
<dbReference type="Proteomes" id="UP001165120">
    <property type="component" value="Unassembled WGS sequence"/>
</dbReference>
<comment type="caution">
    <text evidence="1">The sequence shown here is derived from an EMBL/GenBank/DDBJ whole genome shotgun (WGS) entry which is preliminary data.</text>
</comment>
<evidence type="ECO:0000313" key="1">
    <source>
        <dbReference type="EMBL" id="GME79749.1"/>
    </source>
</evidence>
<dbReference type="EMBL" id="BSXN01003675">
    <property type="protein sequence ID" value="GME79749.1"/>
    <property type="molecule type" value="Genomic_DNA"/>
</dbReference>
<sequence length="247" mass="28205">MFLQDNNCVIDNKPCEMGNLYCSLECQLKDAANENLDLANSVAATHYPSKQQDDSIFNQAEEFEEEDDSLFSLDDLSAYYYCTECNDSHLRNHNCTMNTHKSSLPSLSSSNSSITYNLNSNLSQYTSPQLTPENSTNNYTYQQQQQPVLMNHSYTGNGNSPSEWVYNLPVKQAALNKLQKQQNSEEWGLDLNLSSNSSYQLRDGSILNSLIDYTKDFESNSSDLNSKYSLQNARNNYQLWLENNNMY</sequence>
<dbReference type="AlphaFoldDB" id="A0A9W6TAE4"/>
<proteinExistence type="predicted"/>
<reference evidence="1" key="1">
    <citation type="submission" date="2023-04" db="EMBL/GenBank/DDBJ databases">
        <title>Candida boidinii NBRC 10035.</title>
        <authorList>
            <person name="Ichikawa N."/>
            <person name="Sato H."/>
            <person name="Tonouchi N."/>
        </authorList>
    </citation>
    <scope>NUCLEOTIDE SEQUENCE</scope>
    <source>
        <strain evidence="1">NBRC 10035</strain>
    </source>
</reference>
<keyword evidence="2" id="KW-1185">Reference proteome</keyword>
<organism evidence="1 2">
    <name type="scientific">Candida boidinii</name>
    <name type="common">Yeast</name>
    <dbReference type="NCBI Taxonomy" id="5477"/>
    <lineage>
        <taxon>Eukaryota</taxon>
        <taxon>Fungi</taxon>
        <taxon>Dikarya</taxon>
        <taxon>Ascomycota</taxon>
        <taxon>Saccharomycotina</taxon>
        <taxon>Pichiomycetes</taxon>
        <taxon>Pichiales</taxon>
        <taxon>Pichiaceae</taxon>
        <taxon>Ogataea</taxon>
        <taxon>Ogataea/Candida clade</taxon>
    </lineage>
</organism>
<protein>
    <submittedName>
        <fullName evidence="1">Unnamed protein product</fullName>
    </submittedName>
</protein>